<evidence type="ECO:0000313" key="2">
    <source>
        <dbReference type="Proteomes" id="UP001196413"/>
    </source>
</evidence>
<proteinExistence type="predicted"/>
<accession>A0AAD5N0M6</accession>
<name>A0AAD5N0M6_PARTN</name>
<dbReference type="AlphaFoldDB" id="A0AAD5N0M6"/>
<sequence length="78" mass="8796">MVEPGCGNEPEILTVFDASVCFYRHKPFENRLLAAPLPYTHKEQSKQESTVWCSPIQNKCEVLIASSIKSTLNPKTED</sequence>
<keyword evidence="2" id="KW-1185">Reference proteome</keyword>
<organism evidence="1 2">
    <name type="scientific">Parelaphostrongylus tenuis</name>
    <name type="common">Meningeal worm</name>
    <dbReference type="NCBI Taxonomy" id="148309"/>
    <lineage>
        <taxon>Eukaryota</taxon>
        <taxon>Metazoa</taxon>
        <taxon>Ecdysozoa</taxon>
        <taxon>Nematoda</taxon>
        <taxon>Chromadorea</taxon>
        <taxon>Rhabditida</taxon>
        <taxon>Rhabditina</taxon>
        <taxon>Rhabditomorpha</taxon>
        <taxon>Strongyloidea</taxon>
        <taxon>Metastrongylidae</taxon>
        <taxon>Parelaphostrongylus</taxon>
    </lineage>
</organism>
<protein>
    <submittedName>
        <fullName evidence="1">Uncharacterized protein</fullName>
    </submittedName>
</protein>
<reference evidence="1" key="1">
    <citation type="submission" date="2021-06" db="EMBL/GenBank/DDBJ databases">
        <title>Parelaphostrongylus tenuis whole genome reference sequence.</title>
        <authorList>
            <person name="Garwood T.J."/>
            <person name="Larsen P.A."/>
            <person name="Fountain-Jones N.M."/>
            <person name="Garbe J.R."/>
            <person name="Macchietto M.G."/>
            <person name="Kania S.A."/>
            <person name="Gerhold R.W."/>
            <person name="Richards J.E."/>
            <person name="Wolf T.M."/>
        </authorList>
    </citation>
    <scope>NUCLEOTIDE SEQUENCE</scope>
    <source>
        <strain evidence="1">MNPRO001-30</strain>
        <tissue evidence="1">Meninges</tissue>
    </source>
</reference>
<gene>
    <name evidence="1" type="ORF">KIN20_015446</name>
</gene>
<comment type="caution">
    <text evidence="1">The sequence shown here is derived from an EMBL/GenBank/DDBJ whole genome shotgun (WGS) entry which is preliminary data.</text>
</comment>
<evidence type="ECO:0000313" key="1">
    <source>
        <dbReference type="EMBL" id="KAJ1357319.1"/>
    </source>
</evidence>
<dbReference type="EMBL" id="JAHQIW010003099">
    <property type="protein sequence ID" value="KAJ1357319.1"/>
    <property type="molecule type" value="Genomic_DNA"/>
</dbReference>
<dbReference type="Proteomes" id="UP001196413">
    <property type="component" value="Unassembled WGS sequence"/>
</dbReference>